<feature type="signal peptide" evidence="1">
    <location>
        <begin position="1"/>
        <end position="15"/>
    </location>
</feature>
<evidence type="ECO:0000313" key="3">
    <source>
        <dbReference type="Proteomes" id="UP000070444"/>
    </source>
</evidence>
<dbReference type="AlphaFoldDB" id="A0A137NSA7"/>
<dbReference type="Proteomes" id="UP000070444">
    <property type="component" value="Unassembled WGS sequence"/>
</dbReference>
<reference evidence="2 3" key="1">
    <citation type="journal article" date="2015" name="Genome Biol. Evol.">
        <title>Phylogenomic analyses indicate that early fungi evolved digesting cell walls of algal ancestors of land plants.</title>
        <authorList>
            <person name="Chang Y."/>
            <person name="Wang S."/>
            <person name="Sekimoto S."/>
            <person name="Aerts A.L."/>
            <person name="Choi C."/>
            <person name="Clum A."/>
            <person name="LaButti K.M."/>
            <person name="Lindquist E.A."/>
            <person name="Yee Ngan C."/>
            <person name="Ohm R.A."/>
            <person name="Salamov A.A."/>
            <person name="Grigoriev I.V."/>
            <person name="Spatafora J.W."/>
            <person name="Berbee M.L."/>
        </authorList>
    </citation>
    <scope>NUCLEOTIDE SEQUENCE [LARGE SCALE GENOMIC DNA]</scope>
    <source>
        <strain evidence="2 3">NRRL 28638</strain>
    </source>
</reference>
<sequence>MKFSIFLTAAALAQNQVIVTRQDGSSNPVDATPGACRGLGGAPINGVKVPPGLVVQFFEKEGCQGNNLGFGIREYFHPYGNPGNIKSIKVINERGPTPNNAAYYGSLDSWPLYYQGKRPNHAYYNLQGHATNDFNYRY</sequence>
<organism evidence="2 3">
    <name type="scientific">Conidiobolus coronatus (strain ATCC 28846 / CBS 209.66 / NRRL 28638)</name>
    <name type="common">Delacroixia coronata</name>
    <dbReference type="NCBI Taxonomy" id="796925"/>
    <lineage>
        <taxon>Eukaryota</taxon>
        <taxon>Fungi</taxon>
        <taxon>Fungi incertae sedis</taxon>
        <taxon>Zoopagomycota</taxon>
        <taxon>Entomophthoromycotina</taxon>
        <taxon>Entomophthoromycetes</taxon>
        <taxon>Entomophthorales</taxon>
        <taxon>Ancylistaceae</taxon>
        <taxon>Conidiobolus</taxon>
    </lineage>
</organism>
<dbReference type="EMBL" id="KQ964854">
    <property type="protein sequence ID" value="KXN65570.1"/>
    <property type="molecule type" value="Genomic_DNA"/>
</dbReference>
<evidence type="ECO:0000313" key="2">
    <source>
        <dbReference type="EMBL" id="KXN65570.1"/>
    </source>
</evidence>
<keyword evidence="1" id="KW-0732">Signal</keyword>
<proteinExistence type="predicted"/>
<evidence type="ECO:0000256" key="1">
    <source>
        <dbReference type="SAM" id="SignalP"/>
    </source>
</evidence>
<feature type="chain" id="PRO_5012249603" evidence="1">
    <location>
        <begin position="16"/>
        <end position="138"/>
    </location>
</feature>
<protein>
    <submittedName>
        <fullName evidence="2">Uncharacterized protein</fullName>
    </submittedName>
</protein>
<gene>
    <name evidence="2" type="ORF">CONCODRAFT_169251</name>
</gene>
<accession>A0A137NSA7</accession>
<name>A0A137NSA7_CONC2</name>
<keyword evidence="3" id="KW-1185">Reference proteome</keyword>